<proteinExistence type="predicted"/>
<keyword evidence="1" id="KW-0812">Transmembrane</keyword>
<dbReference type="RefSeq" id="WP_225958376.1">
    <property type="nucleotide sequence ID" value="NZ_BAAASY010000015.1"/>
</dbReference>
<dbReference type="InterPro" id="IPR025495">
    <property type="entry name" value="DUF4386"/>
</dbReference>
<feature type="transmembrane region" description="Helical" evidence="1">
    <location>
        <begin position="48"/>
        <end position="72"/>
    </location>
</feature>
<reference evidence="2 3" key="1">
    <citation type="submission" date="2020-10" db="EMBL/GenBank/DDBJ databases">
        <title>Sequencing the genomes of 1000 actinobacteria strains.</title>
        <authorList>
            <person name="Klenk H.-P."/>
        </authorList>
    </citation>
    <scope>NUCLEOTIDE SEQUENCE [LARGE SCALE GENOMIC DNA]</scope>
    <source>
        <strain evidence="2 3">DSM 43748</strain>
    </source>
</reference>
<dbReference type="EMBL" id="JADBEF010000001">
    <property type="protein sequence ID" value="MBE1557395.1"/>
    <property type="molecule type" value="Genomic_DNA"/>
</dbReference>
<feature type="transmembrane region" description="Helical" evidence="1">
    <location>
        <begin position="84"/>
        <end position="107"/>
    </location>
</feature>
<feature type="transmembrane region" description="Helical" evidence="1">
    <location>
        <begin position="187"/>
        <end position="208"/>
    </location>
</feature>
<evidence type="ECO:0008006" key="4">
    <source>
        <dbReference type="Google" id="ProtNLM"/>
    </source>
</evidence>
<dbReference type="Proteomes" id="UP000661607">
    <property type="component" value="Unassembled WGS sequence"/>
</dbReference>
<evidence type="ECO:0000313" key="2">
    <source>
        <dbReference type="EMBL" id="MBE1557395.1"/>
    </source>
</evidence>
<dbReference type="Pfam" id="PF14329">
    <property type="entry name" value="DUF4386"/>
    <property type="match status" value="1"/>
</dbReference>
<feature type="transmembrane region" description="Helical" evidence="1">
    <location>
        <begin position="161"/>
        <end position="181"/>
    </location>
</feature>
<evidence type="ECO:0000313" key="3">
    <source>
        <dbReference type="Proteomes" id="UP000661607"/>
    </source>
</evidence>
<feature type="transmembrane region" description="Helical" evidence="1">
    <location>
        <begin position="127"/>
        <end position="149"/>
    </location>
</feature>
<gene>
    <name evidence="2" type="ORF">H4W81_000174</name>
</gene>
<keyword evidence="1" id="KW-1133">Transmembrane helix</keyword>
<name>A0ABR9K684_9ACTN</name>
<sequence length="232" mass="24787">MHRQTTARVAGSLFLTATAAGVLSAVLLGPLDTLHSPQSIADRAQRISAGALMVLVMTVAIAMIPPTLFPVLKKHGEAPALSYVAARIIEVVLLLPAAIGPLMMVATSTTQAAHLDTVRTLTQTYDLWGHPSSLVFFCLSALLLNYLLYRSRLVPRWISGWALVAVMPYLADAFLVMFGLLAPSSALHAVLVLPLALNEMVLAVWLLVRGFRAPQSALTAHVAARRGGIDHA</sequence>
<comment type="caution">
    <text evidence="2">The sequence shown here is derived from an EMBL/GenBank/DDBJ whole genome shotgun (WGS) entry which is preliminary data.</text>
</comment>
<evidence type="ECO:0000256" key="1">
    <source>
        <dbReference type="SAM" id="Phobius"/>
    </source>
</evidence>
<keyword evidence="1" id="KW-0472">Membrane</keyword>
<accession>A0ABR9K684</accession>
<keyword evidence="3" id="KW-1185">Reference proteome</keyword>
<organism evidence="2 3">
    <name type="scientific">Nonomuraea africana</name>
    <dbReference type="NCBI Taxonomy" id="46171"/>
    <lineage>
        <taxon>Bacteria</taxon>
        <taxon>Bacillati</taxon>
        <taxon>Actinomycetota</taxon>
        <taxon>Actinomycetes</taxon>
        <taxon>Streptosporangiales</taxon>
        <taxon>Streptosporangiaceae</taxon>
        <taxon>Nonomuraea</taxon>
    </lineage>
</organism>
<protein>
    <recommendedName>
        <fullName evidence="4">DUF4386 domain-containing protein</fullName>
    </recommendedName>
</protein>